<dbReference type="PANTHER" id="PTHR13859">
    <property type="entry name" value="ATROPHIN-RELATED"/>
    <property type="match status" value="1"/>
</dbReference>
<feature type="region of interest" description="Disordered" evidence="5">
    <location>
        <begin position="727"/>
        <end position="842"/>
    </location>
</feature>
<feature type="compositionally biased region" description="Polar residues" evidence="5">
    <location>
        <begin position="822"/>
        <end position="835"/>
    </location>
</feature>
<dbReference type="PANTHER" id="PTHR13859:SF31">
    <property type="entry name" value="ELM2 DOMAIN-CONTAINING PROTEIN"/>
    <property type="match status" value="1"/>
</dbReference>
<protein>
    <recommendedName>
        <fullName evidence="11">25S rRNA (uridine-N(3))-methyltransferase BMT5-like domain-containing protein</fullName>
    </recommendedName>
</protein>
<accession>A0A8T2BHX6</accession>
<feature type="compositionally biased region" description="Basic and acidic residues" evidence="5">
    <location>
        <begin position="760"/>
        <end position="770"/>
    </location>
</feature>
<dbReference type="InterPro" id="IPR019446">
    <property type="entry name" value="BMT5-like"/>
</dbReference>
<reference evidence="9 10" key="1">
    <citation type="submission" date="2020-12" db="EMBL/GenBank/DDBJ databases">
        <title>Concerted genomic and epigenomic changes stabilize Arabidopsis allopolyploids.</title>
        <authorList>
            <person name="Chen Z."/>
        </authorList>
    </citation>
    <scope>NUCLEOTIDE SEQUENCE [LARGE SCALE GENOMIC DNA]</scope>
    <source>
        <strain evidence="9">Allo738</strain>
        <tissue evidence="9">Leaf</tissue>
    </source>
</reference>
<keyword evidence="2" id="KW-0805">Transcription regulation</keyword>
<keyword evidence="3" id="KW-0804">Transcription</keyword>
<evidence type="ECO:0008006" key="11">
    <source>
        <dbReference type="Google" id="ProtNLM"/>
    </source>
</evidence>
<feature type="compositionally biased region" description="Low complexity" evidence="5">
    <location>
        <begin position="701"/>
        <end position="710"/>
    </location>
</feature>
<dbReference type="EMBL" id="JAEFBK010000007">
    <property type="protein sequence ID" value="KAG7585513.1"/>
    <property type="molecule type" value="Genomic_DNA"/>
</dbReference>
<dbReference type="GO" id="GO:0005634">
    <property type="term" value="C:nucleus"/>
    <property type="evidence" value="ECO:0007669"/>
    <property type="project" value="UniProtKB-SubCell"/>
</dbReference>
<keyword evidence="4" id="KW-0539">Nucleus</keyword>
<dbReference type="GO" id="GO:0070042">
    <property type="term" value="F:rRNA (uridine-N3-)-methyltransferase activity"/>
    <property type="evidence" value="ECO:0007669"/>
    <property type="project" value="InterPro"/>
</dbReference>
<dbReference type="Pfam" id="PF25826">
    <property type="entry name" value="DUF7952"/>
    <property type="match status" value="1"/>
</dbReference>
<evidence type="ECO:0000256" key="1">
    <source>
        <dbReference type="ARBA" id="ARBA00004123"/>
    </source>
</evidence>
<dbReference type="Proteomes" id="UP000694240">
    <property type="component" value="Chromosome 7"/>
</dbReference>
<feature type="domain" description="DUF7650" evidence="7">
    <location>
        <begin position="300"/>
        <end position="386"/>
    </location>
</feature>
<name>A0A8T2BHX6_9BRAS</name>
<feature type="domain" description="25S rRNA (uridine-N(3))-methyltransferase BMT5-like" evidence="6">
    <location>
        <begin position="892"/>
        <end position="1061"/>
    </location>
</feature>
<feature type="compositionally biased region" description="Polar residues" evidence="5">
    <location>
        <begin position="677"/>
        <end position="695"/>
    </location>
</feature>
<dbReference type="InterPro" id="IPR056067">
    <property type="entry name" value="DUF7650"/>
</dbReference>
<dbReference type="GO" id="GO:0070475">
    <property type="term" value="P:rRNA base methylation"/>
    <property type="evidence" value="ECO:0007669"/>
    <property type="project" value="InterPro"/>
</dbReference>
<feature type="compositionally biased region" description="Polar residues" evidence="5">
    <location>
        <begin position="546"/>
        <end position="555"/>
    </location>
</feature>
<feature type="compositionally biased region" description="Basic residues" evidence="5">
    <location>
        <begin position="812"/>
        <end position="821"/>
    </location>
</feature>
<dbReference type="Pfam" id="PF24662">
    <property type="entry name" value="DUF7650"/>
    <property type="match status" value="1"/>
</dbReference>
<evidence type="ECO:0000256" key="5">
    <source>
        <dbReference type="SAM" id="MobiDB-lite"/>
    </source>
</evidence>
<evidence type="ECO:0000259" key="7">
    <source>
        <dbReference type="Pfam" id="PF24662"/>
    </source>
</evidence>
<feature type="region of interest" description="Disordered" evidence="5">
    <location>
        <begin position="647"/>
        <end position="710"/>
    </location>
</feature>
<comment type="subcellular location">
    <subcellularLocation>
        <location evidence="1">Nucleus</location>
    </subcellularLocation>
</comment>
<sequence length="1086" mass="123325">MMDEENSPMEDSCDEEFVCGDPKVDVRVGDEYQVEIPPMMSESQRAAFLSNPLDTDSSCSFAVGLPVEVMWIDTKCRDRDGLGSDNIDMNESLKSLKRKRSRRGGSDGNSGAKQRMNLEVVPEKSTSSWEDLEVDGFVLGLYTFGKNFAHVQKLLESKETGEILLFYYGKFYESAKYKIWSSSLKKRSRRCMQGKKLYSDWRLQLLLSRLIRNIPDELKEQKLVDVSKSFAEGKSSLEEYIIAVKELVGLRYLVEAVAIGKDKEDLTVLTTEPVNAKQWFTVSSAVPAGLGEYSSLTVEGIIGKLTGGSRLIKGRYNDIFWDAVWPRLLHRGWRSEQPKDRSYIKSKDHIVFLVPGVKKFSRRKLVKHDHYFDSISDILKKVVSEPELLEETAEIRAPDGIIKENTCNQAKQEKHCYLRSPNSSSTHMKFTVVDTSRLASRGKLCECRELRIPNPQSNACRGDNSSVERFQTMPLDIHERAKFADERKWERRRKMKLVDEPMKFMILDTSVEQSGHSSGIRRRRHLPGDENSCKIRKCIPKEAFGESSQHQSHSNKGVKGKHSMGTDSGLKEDTLENVQQGRSNKIKQKFARISESNNHHSVSFLPFPKRRRLSTCVRKDIKRSGESSVLKPPALDQITNCQNLKTDQSEENENIEIQERPEMEPKGFCPISETVHELSSSAQQQEPNGLCSSKEQGALHELSSSEQQQDESNWLCLDKKCSSKDLETAQKQEQRIQLPPKSASDTNSPSTDHGTTQERASLEKHEEEHNQQTNTDIPRRQSTRKRPLTTRALEALESGFFTPKSMNTTTSKPRKRKRSAKIKQSANASNKTPGESDNGFHVKEATTSKPLDQIKDPAPSFLVDKVTTTNKHVEEIEDSKKLREYSNKQKILLVGEGDFSFSLSLDRAFGSATNLTATSLDTLEELQLKYKNGKANVEELKTRGCTVVHGVNVHSMAKDRKLGQRSELYDRIIFNFPHSGFGFGCEHQSYYIMLHQAVVRGFMKNAKKMVKDVGGEIHVTHKTAHPFNEWKIETLAEEKGLCLIREMEFNKFCFPGYSNKRGSGRRCDSSFPVGKSSTFMFQKRIL</sequence>
<organism evidence="9 10">
    <name type="scientific">Arabidopsis thaliana x Arabidopsis arenosa</name>
    <dbReference type="NCBI Taxonomy" id="1240361"/>
    <lineage>
        <taxon>Eukaryota</taxon>
        <taxon>Viridiplantae</taxon>
        <taxon>Streptophyta</taxon>
        <taxon>Embryophyta</taxon>
        <taxon>Tracheophyta</taxon>
        <taxon>Spermatophyta</taxon>
        <taxon>Magnoliopsida</taxon>
        <taxon>eudicotyledons</taxon>
        <taxon>Gunneridae</taxon>
        <taxon>Pentapetalae</taxon>
        <taxon>rosids</taxon>
        <taxon>malvids</taxon>
        <taxon>Brassicales</taxon>
        <taxon>Brassicaceae</taxon>
        <taxon>Camelineae</taxon>
        <taxon>Arabidopsis</taxon>
    </lineage>
</organism>
<keyword evidence="10" id="KW-1185">Reference proteome</keyword>
<feature type="domain" description="DUF7952" evidence="8">
    <location>
        <begin position="129"/>
        <end position="260"/>
    </location>
</feature>
<evidence type="ECO:0000259" key="6">
    <source>
        <dbReference type="Pfam" id="PF10354"/>
    </source>
</evidence>
<feature type="region of interest" description="Disordered" evidence="5">
    <location>
        <begin position="544"/>
        <end position="581"/>
    </location>
</feature>
<dbReference type="Pfam" id="PF10354">
    <property type="entry name" value="BMT5-like"/>
    <property type="match status" value="1"/>
</dbReference>
<evidence type="ECO:0000259" key="8">
    <source>
        <dbReference type="Pfam" id="PF25826"/>
    </source>
</evidence>
<evidence type="ECO:0000256" key="2">
    <source>
        <dbReference type="ARBA" id="ARBA00023015"/>
    </source>
</evidence>
<evidence type="ECO:0000256" key="4">
    <source>
        <dbReference type="ARBA" id="ARBA00023242"/>
    </source>
</evidence>
<feature type="region of interest" description="Disordered" evidence="5">
    <location>
        <begin position="93"/>
        <end position="117"/>
    </location>
</feature>
<feature type="compositionally biased region" description="Polar residues" evidence="5">
    <location>
        <begin position="743"/>
        <end position="759"/>
    </location>
</feature>
<dbReference type="GO" id="GO:0003714">
    <property type="term" value="F:transcription corepressor activity"/>
    <property type="evidence" value="ECO:0007669"/>
    <property type="project" value="TreeGrafter"/>
</dbReference>
<comment type="caution">
    <text evidence="9">The sequence shown here is derived from an EMBL/GenBank/DDBJ whole genome shotgun (WGS) entry which is preliminary data.</text>
</comment>
<dbReference type="InterPro" id="IPR057712">
    <property type="entry name" value="DUF7952"/>
</dbReference>
<proteinExistence type="predicted"/>
<dbReference type="AlphaFoldDB" id="A0A8T2BHX6"/>
<evidence type="ECO:0000256" key="3">
    <source>
        <dbReference type="ARBA" id="ARBA00023163"/>
    </source>
</evidence>
<evidence type="ECO:0000313" key="10">
    <source>
        <dbReference type="Proteomes" id="UP000694240"/>
    </source>
</evidence>
<evidence type="ECO:0000313" key="9">
    <source>
        <dbReference type="EMBL" id="KAG7585513.1"/>
    </source>
</evidence>
<gene>
    <name evidence="9" type="ORF">ISN45_Aa02g008710</name>
</gene>